<sequence length="145" mass="16722">MEWIDNIVSGLLETYDTNNPYELCDSLGIKIVKLKPSNILLRSKDAFYYRDIENNEVIFIRNDLNEILERFILSHELGHALCNPDLLCAAFNFSNKGKIEKQANYFAFKLSGIKFDETELQGMTLKQISAYTGIPYNILSQLFLE</sequence>
<accession>A0ABV4BQW8</accession>
<dbReference type="RefSeq" id="WP_369705066.1">
    <property type="nucleotide sequence ID" value="NZ_JBGEWD010000014.1"/>
</dbReference>
<dbReference type="Gene3D" id="1.10.10.2910">
    <property type="match status" value="1"/>
</dbReference>
<protein>
    <submittedName>
        <fullName evidence="2">ImmA/IrrE family metallo-endopeptidase</fullName>
    </submittedName>
</protein>
<keyword evidence="3" id="KW-1185">Reference proteome</keyword>
<dbReference type="EMBL" id="JBGEWD010000014">
    <property type="protein sequence ID" value="MEY8001172.1"/>
    <property type="molecule type" value="Genomic_DNA"/>
</dbReference>
<gene>
    <name evidence="2" type="ORF">AB8U03_13405</name>
</gene>
<evidence type="ECO:0000313" key="2">
    <source>
        <dbReference type="EMBL" id="MEY8001172.1"/>
    </source>
</evidence>
<dbReference type="Proteomes" id="UP001564657">
    <property type="component" value="Unassembled WGS sequence"/>
</dbReference>
<comment type="caution">
    <text evidence="2">The sequence shown here is derived from an EMBL/GenBank/DDBJ whole genome shotgun (WGS) entry which is preliminary data.</text>
</comment>
<dbReference type="Pfam" id="PF06114">
    <property type="entry name" value="Peptidase_M78"/>
    <property type="match status" value="1"/>
</dbReference>
<dbReference type="InterPro" id="IPR010359">
    <property type="entry name" value="IrrE_HExxH"/>
</dbReference>
<proteinExistence type="predicted"/>
<organism evidence="2 3">
    <name type="scientific">Clostridium moutaii</name>
    <dbReference type="NCBI Taxonomy" id="3240932"/>
    <lineage>
        <taxon>Bacteria</taxon>
        <taxon>Bacillati</taxon>
        <taxon>Bacillota</taxon>
        <taxon>Clostridia</taxon>
        <taxon>Eubacteriales</taxon>
        <taxon>Clostridiaceae</taxon>
        <taxon>Clostridium</taxon>
    </lineage>
</organism>
<name>A0ABV4BQW8_9CLOT</name>
<evidence type="ECO:0000259" key="1">
    <source>
        <dbReference type="Pfam" id="PF06114"/>
    </source>
</evidence>
<feature type="domain" description="IrrE N-terminal-like" evidence="1">
    <location>
        <begin position="24"/>
        <end position="139"/>
    </location>
</feature>
<evidence type="ECO:0000313" key="3">
    <source>
        <dbReference type="Proteomes" id="UP001564657"/>
    </source>
</evidence>
<reference evidence="2 3" key="1">
    <citation type="submission" date="2024-08" db="EMBL/GenBank/DDBJ databases">
        <title>Clostridium lapicellarii sp. nov., and Clostridium renhuaiense sp. nov., two species isolated from the mud in a fermentation cellar used for producing sauce-flavour Chinese liquors.</title>
        <authorList>
            <person name="Yang F."/>
            <person name="Wang H."/>
            <person name="Chen L.Q."/>
            <person name="Zhou N."/>
            <person name="Lu J.J."/>
            <person name="Pu X.X."/>
            <person name="Wan B."/>
            <person name="Wang L."/>
            <person name="Liu S.J."/>
        </authorList>
    </citation>
    <scope>NUCLEOTIDE SEQUENCE [LARGE SCALE GENOMIC DNA]</scope>
    <source>
        <strain evidence="2 3">MT-5</strain>
    </source>
</reference>